<dbReference type="PANTHER" id="PTHR48041:SF139">
    <property type="entry name" value="PROTEIN SCARLET"/>
    <property type="match status" value="1"/>
</dbReference>
<accession>A0A177ANG8</accession>
<dbReference type="InterPro" id="IPR050352">
    <property type="entry name" value="ABCG_transporters"/>
</dbReference>
<keyword evidence="7" id="KW-1185">Reference proteome</keyword>
<evidence type="ECO:0000313" key="7">
    <source>
        <dbReference type="Proteomes" id="UP000078046"/>
    </source>
</evidence>
<organism evidence="6 7">
    <name type="scientific">Intoshia linei</name>
    <dbReference type="NCBI Taxonomy" id="1819745"/>
    <lineage>
        <taxon>Eukaryota</taxon>
        <taxon>Metazoa</taxon>
        <taxon>Spiralia</taxon>
        <taxon>Lophotrochozoa</taxon>
        <taxon>Mesozoa</taxon>
        <taxon>Orthonectida</taxon>
        <taxon>Rhopaluridae</taxon>
        <taxon>Intoshia</taxon>
    </lineage>
</organism>
<evidence type="ECO:0000313" key="6">
    <source>
        <dbReference type="EMBL" id="OAF63578.1"/>
    </source>
</evidence>
<comment type="caution">
    <text evidence="6">The sequence shown here is derived from an EMBL/GenBank/DDBJ whole genome shotgun (WGS) entry which is preliminary data.</text>
</comment>
<reference evidence="6 7" key="1">
    <citation type="submission" date="2016-04" db="EMBL/GenBank/DDBJ databases">
        <title>The genome of Intoshia linei affirms orthonectids as highly simplified spiralians.</title>
        <authorList>
            <person name="Mikhailov K.V."/>
            <person name="Slusarev G.S."/>
            <person name="Nikitin M.A."/>
            <person name="Logacheva M.D."/>
            <person name="Penin A."/>
            <person name="Aleoshin V."/>
            <person name="Panchin Y.V."/>
        </authorList>
    </citation>
    <scope>NUCLEOTIDE SEQUENCE [LARGE SCALE GENOMIC DNA]</scope>
    <source>
        <strain evidence="6">Intl2013</strain>
        <tissue evidence="6">Whole animal</tissue>
    </source>
</reference>
<evidence type="ECO:0000256" key="5">
    <source>
        <dbReference type="ARBA" id="ARBA00023136"/>
    </source>
</evidence>
<keyword evidence="5" id="KW-0472">Membrane</keyword>
<dbReference type="GO" id="GO:0042626">
    <property type="term" value="F:ATPase-coupled transmembrane transporter activity"/>
    <property type="evidence" value="ECO:0007669"/>
    <property type="project" value="TreeGrafter"/>
</dbReference>
<keyword evidence="2" id="KW-0813">Transport</keyword>
<evidence type="ECO:0000256" key="2">
    <source>
        <dbReference type="ARBA" id="ARBA00022448"/>
    </source>
</evidence>
<dbReference type="OrthoDB" id="66620at2759"/>
<dbReference type="EMBL" id="LWCA01003135">
    <property type="protein sequence ID" value="OAF63578.1"/>
    <property type="molecule type" value="Genomic_DNA"/>
</dbReference>
<protein>
    <recommendedName>
        <fullName evidence="8">ABC transporter family G domain-containing protein</fullName>
    </recommendedName>
</protein>
<evidence type="ECO:0000256" key="3">
    <source>
        <dbReference type="ARBA" id="ARBA00022692"/>
    </source>
</evidence>
<name>A0A177ANG8_9BILA</name>
<feature type="non-terminal residue" evidence="6">
    <location>
        <position position="137"/>
    </location>
</feature>
<dbReference type="GO" id="GO:0016020">
    <property type="term" value="C:membrane"/>
    <property type="evidence" value="ECO:0007669"/>
    <property type="project" value="UniProtKB-SubCell"/>
</dbReference>
<evidence type="ECO:0000256" key="4">
    <source>
        <dbReference type="ARBA" id="ARBA00022989"/>
    </source>
</evidence>
<dbReference type="PANTHER" id="PTHR48041">
    <property type="entry name" value="ABC TRANSPORTER G FAMILY MEMBER 28"/>
    <property type="match status" value="1"/>
</dbReference>
<evidence type="ECO:0008006" key="8">
    <source>
        <dbReference type="Google" id="ProtNLM"/>
    </source>
</evidence>
<evidence type="ECO:0000256" key="1">
    <source>
        <dbReference type="ARBA" id="ARBA00004141"/>
    </source>
</evidence>
<keyword evidence="3" id="KW-0812">Transmembrane</keyword>
<gene>
    <name evidence="6" type="ORF">A3Q56_08714</name>
</gene>
<proteinExistence type="predicted"/>
<dbReference type="Proteomes" id="UP000078046">
    <property type="component" value="Unassembled WGS sequence"/>
</dbReference>
<keyword evidence="4" id="KW-1133">Transmembrane helix</keyword>
<sequence length="137" mass="16286">MSIHQLRYSVFKQFNHVIFLSKGRLIYEGSPDKAIHLFKSFSKFQCNYYSNIADNILDYIYKCEMQDKTDENKSCIKSIEETFQLSKFTKEKVATVFKRKDSLRFSAPFLTQIKMLSKKKFFNMFENKHVINGKFMG</sequence>
<dbReference type="AlphaFoldDB" id="A0A177ANG8"/>
<comment type="subcellular location">
    <subcellularLocation>
        <location evidence="1">Membrane</location>
        <topology evidence="1">Multi-pass membrane protein</topology>
    </subcellularLocation>
</comment>